<evidence type="ECO:0000313" key="2">
    <source>
        <dbReference type="Proteomes" id="UP001204320"/>
    </source>
</evidence>
<sequence length="357" mass="39343">MAFDPRREDYQRLALRYALSLPKGNPVAAAKAFTDFGRRFARDRDTLPQSDADRAFHLVAVAAEVIDYQLPFSSEERADALINRGRDLLDEAISLDPKCHDAIRMRASRVSPSFDAQFSFLHEGADEVLASCQEARDAVPNDGDDERIALGRDIALRPYRRWMAALAEEALICGRNRSCIEAGERLLEQDPSDQADVRFTLALAYAKLEDEASLDALAKRYGTIIPARPADDAWMGIARLALAHKSHDMGQTRQLLERLIAAYPGCASALITQTELPDGVFARLAVPPYSEDELILAVSEATVLLQEGDDKSGRGVLGSWVARTTAKLYPEALAEAQEFSAPYYQQDEKGPQDGDAS</sequence>
<keyword evidence="2" id="KW-1185">Reference proteome</keyword>
<reference evidence="1 2" key="1">
    <citation type="submission" date="2022-08" db="EMBL/GenBank/DDBJ databases">
        <title>Tractidigestivibacter montrealensis type strain KD21.</title>
        <authorList>
            <person name="Diop K."/>
            <person name="Richard C."/>
            <person name="Routy B."/>
        </authorList>
    </citation>
    <scope>NUCLEOTIDE SEQUENCE [LARGE SCALE GENOMIC DNA]</scope>
    <source>
        <strain evidence="1 2">KD21</strain>
    </source>
</reference>
<dbReference type="Proteomes" id="UP001204320">
    <property type="component" value="Unassembled WGS sequence"/>
</dbReference>
<dbReference type="EMBL" id="JANSKA010000001">
    <property type="protein sequence ID" value="MCR9035813.1"/>
    <property type="molecule type" value="Genomic_DNA"/>
</dbReference>
<evidence type="ECO:0000313" key="1">
    <source>
        <dbReference type="EMBL" id="MCR9035813.1"/>
    </source>
</evidence>
<comment type="caution">
    <text evidence="1">The sequence shown here is derived from an EMBL/GenBank/DDBJ whole genome shotgun (WGS) entry which is preliminary data.</text>
</comment>
<proteinExistence type="predicted"/>
<dbReference type="RefSeq" id="WP_258498504.1">
    <property type="nucleotide sequence ID" value="NZ_JANSKA010000001.1"/>
</dbReference>
<gene>
    <name evidence="1" type="ORF">NVS32_02425</name>
</gene>
<dbReference type="Gene3D" id="1.25.40.10">
    <property type="entry name" value="Tetratricopeptide repeat domain"/>
    <property type="match status" value="1"/>
</dbReference>
<accession>A0ABT1Z6H5</accession>
<dbReference type="InterPro" id="IPR011990">
    <property type="entry name" value="TPR-like_helical_dom_sf"/>
</dbReference>
<protein>
    <submittedName>
        <fullName evidence="1">Response regulator receiver protein</fullName>
    </submittedName>
</protein>
<organism evidence="1 2">
    <name type="scientific">Tractidigestivibacter montrealensis</name>
    <dbReference type="NCBI Taxonomy" id="2972466"/>
    <lineage>
        <taxon>Bacteria</taxon>
        <taxon>Bacillati</taxon>
        <taxon>Actinomycetota</taxon>
        <taxon>Coriobacteriia</taxon>
        <taxon>Coriobacteriales</taxon>
        <taxon>Atopobiaceae</taxon>
        <taxon>Tractidigestivibacter</taxon>
    </lineage>
</organism>
<name>A0ABT1Z6H5_9ACTN</name>